<proteinExistence type="predicted"/>
<feature type="transmembrane region" description="Helical" evidence="1">
    <location>
        <begin position="20"/>
        <end position="45"/>
    </location>
</feature>
<evidence type="ECO:0008006" key="4">
    <source>
        <dbReference type="Google" id="ProtNLM"/>
    </source>
</evidence>
<dbReference type="OrthoDB" id="2182676at2"/>
<evidence type="ECO:0000313" key="2">
    <source>
        <dbReference type="EMBL" id="PKR86351.1"/>
    </source>
</evidence>
<evidence type="ECO:0000313" key="3">
    <source>
        <dbReference type="Proteomes" id="UP000233440"/>
    </source>
</evidence>
<dbReference type="AlphaFoldDB" id="A0A2N3LP00"/>
<name>A0A2N3LP00_9BACI</name>
<keyword evidence="1" id="KW-1133">Transmembrane helix</keyword>
<gene>
    <name evidence="2" type="ORF">CWO92_04425</name>
</gene>
<organism evidence="2 3">
    <name type="scientific">Heyndrickxia camelliae</name>
    <dbReference type="NCBI Taxonomy" id="1707093"/>
    <lineage>
        <taxon>Bacteria</taxon>
        <taxon>Bacillati</taxon>
        <taxon>Bacillota</taxon>
        <taxon>Bacilli</taxon>
        <taxon>Bacillales</taxon>
        <taxon>Bacillaceae</taxon>
        <taxon>Heyndrickxia</taxon>
    </lineage>
</organism>
<feature type="transmembrane region" description="Helical" evidence="1">
    <location>
        <begin position="172"/>
        <end position="190"/>
    </location>
</feature>
<evidence type="ECO:0000256" key="1">
    <source>
        <dbReference type="SAM" id="Phobius"/>
    </source>
</evidence>
<dbReference type="EMBL" id="PIQO01000002">
    <property type="protein sequence ID" value="PKR86351.1"/>
    <property type="molecule type" value="Genomic_DNA"/>
</dbReference>
<keyword evidence="1" id="KW-0812">Transmembrane</keyword>
<feature type="transmembrane region" description="Helical" evidence="1">
    <location>
        <begin position="107"/>
        <end position="130"/>
    </location>
</feature>
<protein>
    <recommendedName>
        <fullName evidence="4">DUF624 domain-containing protein</fullName>
    </recommendedName>
</protein>
<keyword evidence="3" id="KW-1185">Reference proteome</keyword>
<comment type="caution">
    <text evidence="2">The sequence shown here is derived from an EMBL/GenBank/DDBJ whole genome shotgun (WGS) entry which is preliminary data.</text>
</comment>
<feature type="transmembrane region" description="Helical" evidence="1">
    <location>
        <begin position="142"/>
        <end position="166"/>
    </location>
</feature>
<reference evidence="2 3" key="1">
    <citation type="submission" date="2017-11" db="EMBL/GenBank/DDBJ databases">
        <title>Bacillus camelliae sp. nov., isolated from pu'er tea.</title>
        <authorList>
            <person name="Niu L."/>
        </authorList>
    </citation>
    <scope>NUCLEOTIDE SEQUENCE [LARGE SCALE GENOMIC DNA]</scope>
    <source>
        <strain evidence="2 3">7578-1</strain>
    </source>
</reference>
<sequence length="215" mass="24967">MGKVLYEGCQWVTRLVWVNIAWLLFIVAGLGIFGVMPATIALYTITRRWAQKDFGVPIWNTFFKVFKQEFYRSNIIGLFFALIGGFLWIDVRIAGAMQGTFSVMLYFFLYFLIFLLLNAFIHFFPIYVHFQYSIRDYIKQSFIISIISPASTILIAVGLFFIGYLMRNIPGLIPFASGVLPAYWIMTVCLRRFRKLAPALDPSWVNNNNIYPMEK</sequence>
<keyword evidence="1" id="KW-0472">Membrane</keyword>
<dbReference type="InterPro" id="IPR006938">
    <property type="entry name" value="DUF624"/>
</dbReference>
<accession>A0A2N3LP00</accession>
<dbReference type="Proteomes" id="UP000233440">
    <property type="component" value="Unassembled WGS sequence"/>
</dbReference>
<dbReference type="RefSeq" id="WP_101352989.1">
    <property type="nucleotide sequence ID" value="NZ_PIQO01000002.1"/>
</dbReference>
<dbReference type="Pfam" id="PF04854">
    <property type="entry name" value="DUF624"/>
    <property type="match status" value="1"/>
</dbReference>
<feature type="transmembrane region" description="Helical" evidence="1">
    <location>
        <begin position="75"/>
        <end position="95"/>
    </location>
</feature>